<feature type="region of interest" description="Disordered" evidence="1">
    <location>
        <begin position="729"/>
        <end position="780"/>
    </location>
</feature>
<dbReference type="InterPro" id="IPR002999">
    <property type="entry name" value="Tudor"/>
</dbReference>
<name>A0A8T2K5Z0_9PIPI</name>
<dbReference type="PROSITE" id="PS50304">
    <property type="entry name" value="TUDOR"/>
    <property type="match status" value="4"/>
</dbReference>
<dbReference type="Gene3D" id="2.40.50.90">
    <property type="match status" value="4"/>
</dbReference>
<proteinExistence type="predicted"/>
<dbReference type="EMBL" id="JAACNH010000002">
    <property type="protein sequence ID" value="KAG8452925.1"/>
    <property type="molecule type" value="Genomic_DNA"/>
</dbReference>
<dbReference type="InterPro" id="IPR035437">
    <property type="entry name" value="SNase_OB-fold_sf"/>
</dbReference>
<dbReference type="AlphaFoldDB" id="A0A8T2K5Z0"/>
<evidence type="ECO:0000259" key="2">
    <source>
        <dbReference type="PROSITE" id="PS50304"/>
    </source>
</evidence>
<dbReference type="PANTHER" id="PTHR16442">
    <property type="entry name" value="RING FINGER PROTEIN 17"/>
    <property type="match status" value="1"/>
</dbReference>
<gene>
    <name evidence="3" type="ORF">GDO86_004647</name>
</gene>
<evidence type="ECO:0000313" key="3">
    <source>
        <dbReference type="EMBL" id="KAG8452925.1"/>
    </source>
</evidence>
<reference evidence="3" key="1">
    <citation type="thesis" date="2020" institute="ProQuest LLC" country="789 East Eisenhower Parkway, Ann Arbor, MI, USA">
        <title>Comparative Genomics and Chromosome Evolution.</title>
        <authorList>
            <person name="Mudd A.B."/>
        </authorList>
    </citation>
    <scope>NUCLEOTIDE SEQUENCE</scope>
    <source>
        <strain evidence="3">Female2</strain>
        <tissue evidence="3">Blood</tissue>
    </source>
</reference>
<evidence type="ECO:0000256" key="1">
    <source>
        <dbReference type="SAM" id="MobiDB-lite"/>
    </source>
</evidence>
<feature type="non-terminal residue" evidence="3">
    <location>
        <position position="1129"/>
    </location>
</feature>
<evidence type="ECO:0000313" key="4">
    <source>
        <dbReference type="Proteomes" id="UP000812440"/>
    </source>
</evidence>
<accession>A0A8T2K5Z0</accession>
<protein>
    <recommendedName>
        <fullName evidence="2">Tudor domain-containing protein</fullName>
    </recommendedName>
</protein>
<feature type="domain" description="Tudor" evidence="2">
    <location>
        <begin position="1013"/>
        <end position="1073"/>
    </location>
</feature>
<dbReference type="Gene3D" id="2.30.30.140">
    <property type="match status" value="5"/>
</dbReference>
<feature type="domain" description="Tudor" evidence="2">
    <location>
        <begin position="587"/>
        <end position="646"/>
    </location>
</feature>
<dbReference type="SMART" id="SM00333">
    <property type="entry name" value="TUDOR"/>
    <property type="match status" value="4"/>
</dbReference>
<dbReference type="InterPro" id="IPR047845">
    <property type="entry name" value="RNF17-like_TUDOR_rpt1"/>
</dbReference>
<keyword evidence="4" id="KW-1185">Reference proteome</keyword>
<dbReference type="OrthoDB" id="5800423at2759"/>
<dbReference type="Pfam" id="PF00567">
    <property type="entry name" value="TUDOR"/>
    <property type="match status" value="4"/>
</dbReference>
<dbReference type="Proteomes" id="UP000812440">
    <property type="component" value="Chromosome 2"/>
</dbReference>
<feature type="domain" description="Tudor" evidence="2">
    <location>
        <begin position="361"/>
        <end position="419"/>
    </location>
</feature>
<feature type="domain" description="Tudor" evidence="2">
    <location>
        <begin position="837"/>
        <end position="895"/>
    </location>
</feature>
<dbReference type="PANTHER" id="PTHR16442:SF1">
    <property type="entry name" value="RING FINGER PROTEIN 17"/>
    <property type="match status" value="1"/>
</dbReference>
<sequence>IHDNPNQISLSQSMDKRHEVKSGVDCIQQKKFKNKNYQHKRMNVCLPSLCKGSVELVHLVSVVNPCNFYIRRYVQIKQFVFLDKTLKHFGSKDRPVPTDILELGEIIAVRSEEQKSWCRCKITQLIPLDSKFKGKPCGPSRYRIENITIMKVFLLDFGSSEVFSSARYIGTDVSQTDEMILQYTVCRNLCDILRKLHLPSEAPLKSVPPLAVHCSLVDIAPANAEGWKNEAKEEFLKFVRNKCVQMKVIREENGKFFVDLRNPHSNKRDGNMPASIRDALVFLDLARFHLTGTPVKSMLRKCYDPPSLPEHKTEYTVAVANVNNPSDFYIHVVDNTEYLSFVNKMQEVYNGKESEHLKIMFPAIGQVCIAMFEDGLWYRAQVVGFSQRQEVEVKYVDFGNVAKVNTRNLREPKEEFLALPCKAIWCRLAFIEPCENSQVWSLEACKLFEDMVSDTFLKCKTIGVFLDNKLSVELFLPENDTSVNALLVENNAASFIPGGQSLGNPHSRKKEVWETLTNLEYVSITAQNKMDTQDVSLLKENALDVRICHVVSPSKIYVQWLSSEKCINSMESKMFKKYGTTNPETIHWKMDMNVAVQLPVLKQWRRGKITKIVSDNLVEVYYYDYGILDSVDVINIRTLEECLQDLSPMCLECSLTDIKPTGGSENWTATACDVLSYYLNGAVGKIIIEENASQWPLPVKLLRNDEAGQEVDISNFLVRKGLALKIRRSESKNVEEENENPSSVTEVYSDKDPESKEAMPKQSDKDPESEEAMPKQSDIDHYLPPVLPDTEIFSAKVSFVEDGTIYVIPESSERELTKMMSEIQNSFKCIGLLLPYNWKKGEGCIINGSDSRLYRGIVLEILGGDMMRVKYVDFGYTEKILKCHASPNMVNVDIPLCCIPCQLHKTLPVGEKWQTDTIELLKELLLERYVKVHIMEPPAIAGGIASVHIYCNGASVSAILGLYSHCVPTNSDKLKLGMLSPDLDTLFLPGYTMPKIPPPGVRFPVTVRHIITPNEVKIPCLATYIDDKIYRAKLLTVSTYDPLTFLVEFVDYGSTKAVESNRLFQLPPELIQYPLEAIKVRLSGFKASAEDLERDRLPYRPEWSFKAMTTMMDILQVKKLSASVAVRIT</sequence>
<organism evidence="3 4">
    <name type="scientific">Hymenochirus boettgeri</name>
    <name type="common">Congo dwarf clawed frog</name>
    <dbReference type="NCBI Taxonomy" id="247094"/>
    <lineage>
        <taxon>Eukaryota</taxon>
        <taxon>Metazoa</taxon>
        <taxon>Chordata</taxon>
        <taxon>Craniata</taxon>
        <taxon>Vertebrata</taxon>
        <taxon>Euteleostomi</taxon>
        <taxon>Amphibia</taxon>
        <taxon>Batrachia</taxon>
        <taxon>Anura</taxon>
        <taxon>Pipoidea</taxon>
        <taxon>Pipidae</taxon>
        <taxon>Pipinae</taxon>
        <taxon>Hymenochirus</taxon>
    </lineage>
</organism>
<dbReference type="SUPFAM" id="SSF50199">
    <property type="entry name" value="Staphylococcal nuclease"/>
    <property type="match status" value="1"/>
</dbReference>
<dbReference type="SUPFAM" id="SSF63748">
    <property type="entry name" value="Tudor/PWWP/MBT"/>
    <property type="match status" value="5"/>
</dbReference>
<dbReference type="CDD" id="cd20414">
    <property type="entry name" value="Tudor_TDRD4_rpt1"/>
    <property type="match status" value="1"/>
</dbReference>
<feature type="compositionally biased region" description="Basic and acidic residues" evidence="1">
    <location>
        <begin position="748"/>
        <end position="766"/>
    </location>
</feature>
<comment type="caution">
    <text evidence="3">The sequence shown here is derived from an EMBL/GenBank/DDBJ whole genome shotgun (WGS) entry which is preliminary data.</text>
</comment>